<dbReference type="OrthoDB" id="6718656at2759"/>
<dbReference type="SUPFAM" id="SSF54616">
    <property type="entry name" value="DNA-binding domain of Mlu1-box binding protein MBP1"/>
    <property type="match status" value="1"/>
</dbReference>
<gene>
    <name evidence="2" type="ORF">EZS28_048288</name>
</gene>
<dbReference type="Pfam" id="PF04383">
    <property type="entry name" value="KilA-N"/>
    <property type="match status" value="1"/>
</dbReference>
<accession>A0A5J4TCR1</accession>
<dbReference type="Proteomes" id="UP000324800">
    <property type="component" value="Unassembled WGS sequence"/>
</dbReference>
<dbReference type="EMBL" id="SNRW01033402">
    <property type="protein sequence ID" value="KAA6356184.1"/>
    <property type="molecule type" value="Genomic_DNA"/>
</dbReference>
<evidence type="ECO:0000313" key="3">
    <source>
        <dbReference type="Proteomes" id="UP000324800"/>
    </source>
</evidence>
<dbReference type="InterPro" id="IPR018004">
    <property type="entry name" value="KilA/APSES_HTH"/>
</dbReference>
<dbReference type="InterPro" id="IPR036887">
    <property type="entry name" value="HTH_APSES_sf"/>
</dbReference>
<dbReference type="GO" id="GO:0003677">
    <property type="term" value="F:DNA binding"/>
    <property type="evidence" value="ECO:0007669"/>
    <property type="project" value="InterPro"/>
</dbReference>
<reference evidence="2 3" key="1">
    <citation type="submission" date="2019-03" db="EMBL/GenBank/DDBJ databases">
        <title>Single cell metagenomics reveals metabolic interactions within the superorganism composed of flagellate Streblomastix strix and complex community of Bacteroidetes bacteria on its surface.</title>
        <authorList>
            <person name="Treitli S.C."/>
            <person name="Kolisko M."/>
            <person name="Husnik F."/>
            <person name="Keeling P."/>
            <person name="Hampl V."/>
        </authorList>
    </citation>
    <scope>NUCLEOTIDE SEQUENCE [LARGE SCALE GENOMIC DNA]</scope>
    <source>
        <strain evidence="2">ST1C</strain>
    </source>
</reference>
<evidence type="ECO:0000313" key="2">
    <source>
        <dbReference type="EMBL" id="KAA6356184.1"/>
    </source>
</evidence>
<evidence type="ECO:0000259" key="1">
    <source>
        <dbReference type="Pfam" id="PF04383"/>
    </source>
</evidence>
<name>A0A5J4TCR1_9EUKA</name>
<sequence>MASTASTTQIVSNNESLTIGQYNGFEIIVREKDGFINATKLVQIINEREHTNKQIKKIVQSIINHVRGTYVHKELLNIV</sequence>
<protein>
    <recommendedName>
        <fullName evidence="1">KilA/APSES-type HTH DNA-binding domain-containing protein</fullName>
    </recommendedName>
</protein>
<organism evidence="2 3">
    <name type="scientific">Streblomastix strix</name>
    <dbReference type="NCBI Taxonomy" id="222440"/>
    <lineage>
        <taxon>Eukaryota</taxon>
        <taxon>Metamonada</taxon>
        <taxon>Preaxostyla</taxon>
        <taxon>Oxymonadida</taxon>
        <taxon>Streblomastigidae</taxon>
        <taxon>Streblomastix</taxon>
    </lineage>
</organism>
<dbReference type="AlphaFoldDB" id="A0A5J4TCR1"/>
<feature type="domain" description="KilA/APSES-type HTH DNA-binding" evidence="1">
    <location>
        <begin position="21"/>
        <end position="77"/>
    </location>
</feature>
<comment type="caution">
    <text evidence="2">The sequence shown here is derived from an EMBL/GenBank/DDBJ whole genome shotgun (WGS) entry which is preliminary data.</text>
</comment>
<proteinExistence type="predicted"/>
<feature type="non-terminal residue" evidence="2">
    <location>
        <position position="79"/>
    </location>
</feature>